<evidence type="ECO:0000313" key="2">
    <source>
        <dbReference type="EMBL" id="EXM40222.1"/>
    </source>
</evidence>
<dbReference type="EMBL" id="JEOB01000004">
    <property type="protein sequence ID" value="EXM38708.1"/>
    <property type="molecule type" value="Genomic_DNA"/>
</dbReference>
<sequence length="81" mass="9659">MLFFGKKKKDKTRHSPQYYVVNDWCKEHENEIAEIRNYISMEVAQGKRLSSALLIEACLERSISMPFPYKDLLKYGRVRLF</sequence>
<name>A0A011VVT0_RUMAL</name>
<keyword evidence="3" id="KW-1185">Reference proteome</keyword>
<evidence type="ECO:0000313" key="3">
    <source>
        <dbReference type="Proteomes" id="UP000021369"/>
    </source>
</evidence>
<dbReference type="Proteomes" id="UP000021369">
    <property type="component" value="Unassembled WGS sequence"/>
</dbReference>
<dbReference type="EMBL" id="JEOB01000002">
    <property type="protein sequence ID" value="EXM40222.1"/>
    <property type="molecule type" value="Genomic_DNA"/>
</dbReference>
<protein>
    <submittedName>
        <fullName evidence="1">Uncharacterized protein</fullName>
    </submittedName>
</protein>
<gene>
    <name evidence="2" type="ORF">RASY3_08320</name>
    <name evidence="1" type="ORF">RASY3_18705</name>
</gene>
<reference evidence="1 3" key="1">
    <citation type="submission" date="2013-06" db="EMBL/GenBank/DDBJ databases">
        <title>Rumen cellulosomics: divergent fiber-degrading strategies revealed by comparative genome-wide analysis of six Ruminococcal strains.</title>
        <authorList>
            <person name="Dassa B."/>
            <person name="Borovok I."/>
            <person name="Lamed R."/>
            <person name="Flint H."/>
            <person name="Yeoman C.J."/>
            <person name="White B."/>
            <person name="Bayer E.A."/>
        </authorList>
    </citation>
    <scope>NUCLEOTIDE SEQUENCE [LARGE SCALE GENOMIC DNA]</scope>
    <source>
        <strain evidence="1 3">SY3</strain>
    </source>
</reference>
<dbReference type="OrthoDB" id="1822603at2"/>
<accession>A0A011VVT0</accession>
<dbReference type="AlphaFoldDB" id="A0A011VVT0"/>
<dbReference type="PATRIC" id="fig|1341156.4.peg.3332"/>
<organism evidence="1 3">
    <name type="scientific">Ruminococcus albus SY3</name>
    <dbReference type="NCBI Taxonomy" id="1341156"/>
    <lineage>
        <taxon>Bacteria</taxon>
        <taxon>Bacillati</taxon>
        <taxon>Bacillota</taxon>
        <taxon>Clostridia</taxon>
        <taxon>Eubacteriales</taxon>
        <taxon>Oscillospiraceae</taxon>
        <taxon>Ruminococcus</taxon>
    </lineage>
</organism>
<proteinExistence type="predicted"/>
<dbReference type="RefSeq" id="WP_024855982.1">
    <property type="nucleotide sequence ID" value="NZ_JEOB01000002.1"/>
</dbReference>
<comment type="caution">
    <text evidence="1">The sequence shown here is derived from an EMBL/GenBank/DDBJ whole genome shotgun (WGS) entry which is preliminary data.</text>
</comment>
<evidence type="ECO:0000313" key="1">
    <source>
        <dbReference type="EMBL" id="EXM38708.1"/>
    </source>
</evidence>